<dbReference type="SUPFAM" id="SSF144232">
    <property type="entry name" value="HIT/MYND zinc finger-like"/>
    <property type="match status" value="1"/>
</dbReference>
<keyword evidence="8" id="KW-0472">Membrane</keyword>
<dbReference type="Pfam" id="PF01344">
    <property type="entry name" value="Kelch_1"/>
    <property type="match status" value="2"/>
</dbReference>
<evidence type="ECO:0000256" key="7">
    <source>
        <dbReference type="SAM" id="Coils"/>
    </source>
</evidence>
<dbReference type="InterPro" id="IPR015915">
    <property type="entry name" value="Kelch-typ_b-propeller"/>
</dbReference>
<evidence type="ECO:0000256" key="2">
    <source>
        <dbReference type="ARBA" id="ARBA00022723"/>
    </source>
</evidence>
<keyword evidence="7" id="KW-0175">Coiled coil</keyword>
<dbReference type="Gene3D" id="6.10.140.2220">
    <property type="match status" value="1"/>
</dbReference>
<dbReference type="PANTHER" id="PTHR46344:SF27">
    <property type="entry name" value="KELCH REPEAT SUPERFAMILY PROTEIN"/>
    <property type="match status" value="1"/>
</dbReference>
<evidence type="ECO:0000256" key="5">
    <source>
        <dbReference type="ARBA" id="ARBA00022833"/>
    </source>
</evidence>
<dbReference type="SUPFAM" id="SSF117281">
    <property type="entry name" value="Kelch motif"/>
    <property type="match status" value="2"/>
</dbReference>
<evidence type="ECO:0000256" key="4">
    <source>
        <dbReference type="ARBA" id="ARBA00022771"/>
    </source>
</evidence>
<keyword evidence="8" id="KW-0812">Transmembrane</keyword>
<accession>A0A7S4V3D4</accession>
<dbReference type="SMART" id="SM00612">
    <property type="entry name" value="Kelch"/>
    <property type="match status" value="4"/>
</dbReference>
<keyword evidence="2" id="KW-0479">Metal-binding</keyword>
<keyword evidence="1" id="KW-0880">Kelch repeat</keyword>
<dbReference type="AlphaFoldDB" id="A0A7S4V3D4"/>
<dbReference type="PANTHER" id="PTHR46344">
    <property type="entry name" value="OS02G0202900 PROTEIN"/>
    <property type="match status" value="1"/>
</dbReference>
<keyword evidence="8" id="KW-1133">Transmembrane helix</keyword>
<organism evidence="10">
    <name type="scientific">Ditylum brightwellii</name>
    <dbReference type="NCBI Taxonomy" id="49249"/>
    <lineage>
        <taxon>Eukaryota</taxon>
        <taxon>Sar</taxon>
        <taxon>Stramenopiles</taxon>
        <taxon>Ochrophyta</taxon>
        <taxon>Bacillariophyta</taxon>
        <taxon>Mediophyceae</taxon>
        <taxon>Lithodesmiophycidae</taxon>
        <taxon>Lithodesmiales</taxon>
        <taxon>Lithodesmiaceae</taxon>
        <taxon>Ditylum</taxon>
    </lineage>
</organism>
<sequence>MFETLCKYVGAFIGICAVCYLAVAFLDHYWASNPWYGELNEEEDHWASKPWYWELEEEEELSLQKLREKWEKEQEENNNRAILAAQRKQKEVHLFTEGVGIKSIPPNNQNSSKFSVTAGNQLTFHNPTTRARHSENAWSEMPSMNHARCGFAAVVIGERLFVFGGKGADHIFLSSVEMYDPKYGRWSIMGPMRFIRYRCAAAPVGDNQVLICGGLGCATDGLIGNCREIIAHAELYDIGTGLSVALPPMNIARFGCTAVAVDNKVFVFGGLGDRNALVANGEVFIVQTQTWLHLPPMNIKKYMRLNPELAAAVVGESIVIIGDCFAGTFDTRTGKWDTLPANARISTNENGAVAVGDKIFILKKIEHDRERNRTCIFDLANRSLTPFQEIQVRREYASIVAIGHKLFVLGGFDSQNHMIEGCLSSGEEIAIPNEWRANAGSANLNTQNQRACIHCNHPNASNYCKACGADSKYYYCNKECQMNDWKKHKHICKKKKYKKNKNQ</sequence>
<reference evidence="10" key="1">
    <citation type="submission" date="2021-01" db="EMBL/GenBank/DDBJ databases">
        <authorList>
            <person name="Corre E."/>
            <person name="Pelletier E."/>
            <person name="Niang G."/>
            <person name="Scheremetjew M."/>
            <person name="Finn R."/>
            <person name="Kale V."/>
            <person name="Holt S."/>
            <person name="Cochrane G."/>
            <person name="Meng A."/>
            <person name="Brown T."/>
            <person name="Cohen L."/>
        </authorList>
    </citation>
    <scope>NUCLEOTIDE SEQUENCE</scope>
    <source>
        <strain evidence="10">GSO104</strain>
    </source>
</reference>
<name>A0A7S4V3D4_9STRA</name>
<keyword evidence="5" id="KW-0862">Zinc</keyword>
<evidence type="ECO:0000313" key="10">
    <source>
        <dbReference type="EMBL" id="CAE4587261.1"/>
    </source>
</evidence>
<dbReference type="Pfam" id="PF01753">
    <property type="entry name" value="zf-MYND"/>
    <property type="match status" value="1"/>
</dbReference>
<keyword evidence="4 6" id="KW-0863">Zinc-finger</keyword>
<evidence type="ECO:0000256" key="6">
    <source>
        <dbReference type="PROSITE-ProRule" id="PRU00134"/>
    </source>
</evidence>
<evidence type="ECO:0000256" key="8">
    <source>
        <dbReference type="SAM" id="Phobius"/>
    </source>
</evidence>
<dbReference type="InterPro" id="IPR002893">
    <property type="entry name" value="Znf_MYND"/>
</dbReference>
<keyword evidence="3" id="KW-0677">Repeat</keyword>
<protein>
    <recommendedName>
        <fullName evidence="9">MYND-type domain-containing protein</fullName>
    </recommendedName>
</protein>
<dbReference type="InterPro" id="IPR006652">
    <property type="entry name" value="Kelch_1"/>
</dbReference>
<dbReference type="Gene3D" id="2.120.10.80">
    <property type="entry name" value="Kelch-type beta propeller"/>
    <property type="match status" value="2"/>
</dbReference>
<dbReference type="EMBL" id="HBNS01005593">
    <property type="protein sequence ID" value="CAE4587261.1"/>
    <property type="molecule type" value="Transcribed_RNA"/>
</dbReference>
<evidence type="ECO:0000256" key="1">
    <source>
        <dbReference type="ARBA" id="ARBA00022441"/>
    </source>
</evidence>
<feature type="domain" description="MYND-type" evidence="9">
    <location>
        <begin position="452"/>
        <end position="492"/>
    </location>
</feature>
<proteinExistence type="predicted"/>
<feature type="transmembrane region" description="Helical" evidence="8">
    <location>
        <begin position="12"/>
        <end position="31"/>
    </location>
</feature>
<evidence type="ECO:0000259" key="9">
    <source>
        <dbReference type="PROSITE" id="PS50865"/>
    </source>
</evidence>
<feature type="coiled-coil region" evidence="7">
    <location>
        <begin position="56"/>
        <end position="91"/>
    </location>
</feature>
<dbReference type="GO" id="GO:0008270">
    <property type="term" value="F:zinc ion binding"/>
    <property type="evidence" value="ECO:0007669"/>
    <property type="project" value="UniProtKB-KW"/>
</dbReference>
<dbReference type="PROSITE" id="PS50865">
    <property type="entry name" value="ZF_MYND_2"/>
    <property type="match status" value="1"/>
</dbReference>
<evidence type="ECO:0000256" key="3">
    <source>
        <dbReference type="ARBA" id="ARBA00022737"/>
    </source>
</evidence>
<gene>
    <name evidence="10" type="ORF">DBRI00130_LOCUS4558</name>
</gene>